<reference evidence="5 6" key="1">
    <citation type="submission" date="2020-04" db="EMBL/GenBank/DDBJ databases">
        <authorList>
            <person name="Hitch T.C.A."/>
            <person name="Wylensek D."/>
            <person name="Clavel T."/>
        </authorList>
    </citation>
    <scope>NUCLEOTIDE SEQUENCE [LARGE SCALE GENOMIC DNA]</scope>
    <source>
        <strain evidence="5 6">COR2-253-APC-1A</strain>
    </source>
</reference>
<dbReference type="GO" id="GO:0008757">
    <property type="term" value="F:S-adenosylmethionine-dependent methyltransferase activity"/>
    <property type="evidence" value="ECO:0007669"/>
    <property type="project" value="InterPro"/>
</dbReference>
<dbReference type="Pfam" id="PF08241">
    <property type="entry name" value="Methyltransf_11"/>
    <property type="match status" value="1"/>
</dbReference>
<protein>
    <submittedName>
        <fullName evidence="5">Methyltransferase domain-containing protein</fullName>
    </submittedName>
</protein>
<comment type="caution">
    <text evidence="5">The sequence shown here is derived from an EMBL/GenBank/DDBJ whole genome shotgun (WGS) entry which is preliminary data.</text>
</comment>
<evidence type="ECO:0000313" key="5">
    <source>
        <dbReference type="EMBL" id="NMD87874.1"/>
    </source>
</evidence>
<keyword evidence="3 5" id="KW-0808">Transferase</keyword>
<dbReference type="InterPro" id="IPR051052">
    <property type="entry name" value="Diverse_substrate_MTase"/>
</dbReference>
<dbReference type="PANTHER" id="PTHR44942">
    <property type="entry name" value="METHYLTRANSF_11 DOMAIN-CONTAINING PROTEIN"/>
    <property type="match status" value="1"/>
</dbReference>
<dbReference type="Proteomes" id="UP000576225">
    <property type="component" value="Unassembled WGS sequence"/>
</dbReference>
<accession>A0A848AVZ2</accession>
<dbReference type="PANTHER" id="PTHR44942:SF4">
    <property type="entry name" value="METHYLTRANSFERASE TYPE 11 DOMAIN-CONTAINING PROTEIN"/>
    <property type="match status" value="1"/>
</dbReference>
<evidence type="ECO:0000256" key="1">
    <source>
        <dbReference type="ARBA" id="ARBA00008361"/>
    </source>
</evidence>
<dbReference type="AlphaFoldDB" id="A0A848AVZ2"/>
<dbReference type="CDD" id="cd02440">
    <property type="entry name" value="AdoMet_MTases"/>
    <property type="match status" value="1"/>
</dbReference>
<keyword evidence="2 5" id="KW-0489">Methyltransferase</keyword>
<proteinExistence type="inferred from homology"/>
<evidence type="ECO:0000256" key="2">
    <source>
        <dbReference type="ARBA" id="ARBA00022603"/>
    </source>
</evidence>
<dbReference type="InterPro" id="IPR013216">
    <property type="entry name" value="Methyltransf_11"/>
</dbReference>
<dbReference type="GO" id="GO:0032259">
    <property type="term" value="P:methylation"/>
    <property type="evidence" value="ECO:0007669"/>
    <property type="project" value="UniProtKB-KW"/>
</dbReference>
<dbReference type="Gene3D" id="3.40.50.150">
    <property type="entry name" value="Vaccinia Virus protein VP39"/>
    <property type="match status" value="1"/>
</dbReference>
<dbReference type="InterPro" id="IPR029063">
    <property type="entry name" value="SAM-dependent_MTases_sf"/>
</dbReference>
<comment type="similarity">
    <text evidence="1">Belongs to the methyltransferase superfamily.</text>
</comment>
<name>A0A848AVZ2_9BACT</name>
<dbReference type="EMBL" id="JABAEW010000032">
    <property type="protein sequence ID" value="NMD87874.1"/>
    <property type="molecule type" value="Genomic_DNA"/>
</dbReference>
<feature type="domain" description="Methyltransferase type 11" evidence="4">
    <location>
        <begin position="53"/>
        <end position="144"/>
    </location>
</feature>
<evidence type="ECO:0000259" key="4">
    <source>
        <dbReference type="Pfam" id="PF08241"/>
    </source>
</evidence>
<dbReference type="SUPFAM" id="SSF53335">
    <property type="entry name" value="S-adenosyl-L-methionine-dependent methyltransferases"/>
    <property type="match status" value="1"/>
</dbReference>
<gene>
    <name evidence="5" type="ORF">HF882_14900</name>
</gene>
<evidence type="ECO:0000313" key="6">
    <source>
        <dbReference type="Proteomes" id="UP000576225"/>
    </source>
</evidence>
<evidence type="ECO:0000256" key="3">
    <source>
        <dbReference type="ARBA" id="ARBA00022679"/>
    </source>
</evidence>
<organism evidence="5 6">
    <name type="scientific">Victivallis vadensis</name>
    <dbReference type="NCBI Taxonomy" id="172901"/>
    <lineage>
        <taxon>Bacteria</taxon>
        <taxon>Pseudomonadati</taxon>
        <taxon>Lentisphaerota</taxon>
        <taxon>Lentisphaeria</taxon>
        <taxon>Victivallales</taxon>
        <taxon>Victivallaceae</taxon>
        <taxon>Victivallis</taxon>
    </lineage>
</organism>
<sequence>MEIMQKIDRIDAGKPFDFGRTSGDYGRYRDIYPASLYRKLRTFGVVTPGSSVLDVGTGTGVLPRHLADSGANLTGTDISPEQIKEARRLSEGLPIRYEVATAENVPFPDRSFDAVTACQCFHYFDPERFAAELKRVLKPGGLFCRIDMEWLPFEDEIARLTEEVVLRYNPAWNGKEFRPEPPAVPEWACHGFELETWHACREELPFTIDSWSGRIRTCRGVGASLEPPEIAAFEAELRRRLAEVSDGAFTIRHWLRLEIYRLQ</sequence>